<dbReference type="AlphaFoldDB" id="A0A5C3FIS1"/>
<feature type="region of interest" description="Disordered" evidence="1">
    <location>
        <begin position="30"/>
        <end position="66"/>
    </location>
</feature>
<proteinExistence type="predicted"/>
<reference evidence="2" key="1">
    <citation type="submission" date="2018-03" db="EMBL/GenBank/DDBJ databases">
        <authorList>
            <person name="Guldener U."/>
        </authorList>
    </citation>
    <scope>NUCLEOTIDE SEQUENCE [LARGE SCALE GENOMIC DNA]</scope>
    <source>
        <strain evidence="2">ATCC34888</strain>
    </source>
</reference>
<sequence length="336" mass="35784">MYQVEGARVLESEMSLIAQANKVGREGQQWTLASGRGSEIEAEESRGKVRRQNGTGGHMGEGPDSFARRTSARCQLALPSAENHGGSPEPLGPVLAARTLKGVRFQSLRKDGTGSNDAHQSRDTGPERSLGLYLYHCVSTAKAALWLCGNCFCSGGEPFRPGSLDACSGKIGSTCINHAQPKLGPPGSTPSSLSPLRWVSTRVGRRFGRPAGAFAAASQAGAQLGDNRVSDHCHPWSNHAQHAVLNDLAGLTKYSRRNAAPQLGGVLTRCIASICNPLFRRPFEALLLSTLLLRELPTDHFALPALHTDSSSKVNVRLAGGPVEAVISYWAAKFTP</sequence>
<evidence type="ECO:0000256" key="1">
    <source>
        <dbReference type="SAM" id="MobiDB-lite"/>
    </source>
</evidence>
<gene>
    <name evidence="2" type="ORF">PSANT_01958</name>
</gene>
<evidence type="ECO:0000313" key="3">
    <source>
        <dbReference type="Proteomes" id="UP000325008"/>
    </source>
</evidence>
<dbReference type="Proteomes" id="UP000325008">
    <property type="component" value="Unassembled WGS sequence"/>
</dbReference>
<accession>A0A5C3FIS1</accession>
<evidence type="ECO:0000313" key="2">
    <source>
        <dbReference type="EMBL" id="SPO44273.1"/>
    </source>
</evidence>
<dbReference type="EMBL" id="OOIQ01000003">
    <property type="protein sequence ID" value="SPO44273.1"/>
    <property type="molecule type" value="Genomic_DNA"/>
</dbReference>
<protein>
    <submittedName>
        <fullName evidence="2">Uncharacterized protein</fullName>
    </submittedName>
</protein>
<name>A0A5C3FIS1_PSEA2</name>
<keyword evidence="3" id="KW-1185">Reference proteome</keyword>
<organism evidence="2 3">
    <name type="scientific">Pseudozyma antarctica</name>
    <name type="common">Yeast</name>
    <name type="synonym">Candida antarctica</name>
    <dbReference type="NCBI Taxonomy" id="84753"/>
    <lineage>
        <taxon>Eukaryota</taxon>
        <taxon>Fungi</taxon>
        <taxon>Dikarya</taxon>
        <taxon>Basidiomycota</taxon>
        <taxon>Ustilaginomycotina</taxon>
        <taxon>Ustilaginomycetes</taxon>
        <taxon>Ustilaginales</taxon>
        <taxon>Ustilaginaceae</taxon>
        <taxon>Moesziomyces</taxon>
    </lineage>
</organism>
<comment type="caution">
    <text evidence="2">The sequence shown here is derived from an EMBL/GenBank/DDBJ whole genome shotgun (WGS) entry which is preliminary data.</text>
</comment>
<dbReference type="RefSeq" id="XP_014658328.1">
    <property type="nucleotide sequence ID" value="XM_014802842.1"/>
</dbReference>